<accession>R4WSW9</accession>
<comment type="similarity">
    <text evidence="5 6">Belongs to the peptidase T1A family.</text>
</comment>
<dbReference type="InterPro" id="IPR001353">
    <property type="entry name" value="Proteasome_sua/b"/>
</dbReference>
<evidence type="ECO:0000256" key="7">
    <source>
        <dbReference type="SAM" id="MobiDB-lite"/>
    </source>
</evidence>
<dbReference type="Pfam" id="PF10584">
    <property type="entry name" value="Proteasome_A_N"/>
    <property type="match status" value="1"/>
</dbReference>
<keyword evidence="3 5" id="KW-0647">Proteasome</keyword>
<dbReference type="FunFam" id="3.60.20.10:FF:000063">
    <property type="entry name" value="Proteasome subunit alpha type"/>
    <property type="match status" value="1"/>
</dbReference>
<dbReference type="InterPro" id="IPR023332">
    <property type="entry name" value="Proteasome_alpha-type"/>
</dbReference>
<dbReference type="Pfam" id="PF00227">
    <property type="entry name" value="Proteasome"/>
    <property type="match status" value="1"/>
</dbReference>
<evidence type="ECO:0000256" key="6">
    <source>
        <dbReference type="RuleBase" id="RU000551"/>
    </source>
</evidence>
<comment type="subunit">
    <text evidence="6">The 20S proteasome core is composed of 28 subunits that are arranged in four stacked rings, resulting in a barrel-shaped structure. The two end rings are each formed by seven alpha subunits, and the two central rings are each formed by seven beta subunits.</text>
</comment>
<dbReference type="InterPro" id="IPR035144">
    <property type="entry name" value="Proteasome_alpha1"/>
</dbReference>
<evidence type="ECO:0000313" key="9">
    <source>
        <dbReference type="EMBL" id="BAN21027.1"/>
    </source>
</evidence>
<dbReference type="InterPro" id="IPR000426">
    <property type="entry name" value="Proteasome_asu_N"/>
</dbReference>
<dbReference type="GO" id="GO:0006511">
    <property type="term" value="P:ubiquitin-dependent protein catabolic process"/>
    <property type="evidence" value="ECO:0007669"/>
    <property type="project" value="InterPro"/>
</dbReference>
<evidence type="ECO:0000256" key="4">
    <source>
        <dbReference type="ARBA" id="ARBA00023242"/>
    </source>
</evidence>
<dbReference type="PANTHER" id="PTHR11599">
    <property type="entry name" value="PROTEASOME SUBUNIT ALPHA/BETA"/>
    <property type="match status" value="1"/>
</dbReference>
<reference evidence="9" key="1">
    <citation type="journal article" date="2013" name="PLoS ONE">
        <title>Gene expression in gut symbiotic organ of stinkbug affected by extracellular bacterial symbiont.</title>
        <authorList>
            <person name="Futahashi R."/>
            <person name="Tanaka K."/>
            <person name="Tanahashi M."/>
            <person name="Nikoh N."/>
            <person name="Kikuchi Y."/>
            <person name="Lee B.L."/>
            <person name="Fukatsu T."/>
        </authorList>
    </citation>
    <scope>NUCLEOTIDE SEQUENCE</scope>
    <source>
        <tissue evidence="9">Midgut</tissue>
    </source>
</reference>
<dbReference type="GO" id="GO:0005737">
    <property type="term" value="C:cytoplasm"/>
    <property type="evidence" value="ECO:0007669"/>
    <property type="project" value="UniProtKB-SubCell"/>
</dbReference>
<keyword evidence="2 6" id="KW-0963">Cytoplasm</keyword>
<evidence type="ECO:0000259" key="8">
    <source>
        <dbReference type="PROSITE" id="PS00388"/>
    </source>
</evidence>
<proteinExistence type="evidence at transcript level"/>
<dbReference type="InterPro" id="IPR029055">
    <property type="entry name" value="Ntn_hydrolases_N"/>
</dbReference>
<organism evidence="9">
    <name type="scientific">Riptortus pedestris</name>
    <name type="common">Bean bug</name>
    <dbReference type="NCBI Taxonomy" id="329032"/>
    <lineage>
        <taxon>Eukaryota</taxon>
        <taxon>Metazoa</taxon>
        <taxon>Ecdysozoa</taxon>
        <taxon>Arthropoda</taxon>
        <taxon>Hexapoda</taxon>
        <taxon>Insecta</taxon>
        <taxon>Pterygota</taxon>
        <taxon>Neoptera</taxon>
        <taxon>Paraneoptera</taxon>
        <taxon>Hemiptera</taxon>
        <taxon>Heteroptera</taxon>
        <taxon>Panheteroptera</taxon>
        <taxon>Pentatomomorpha</taxon>
        <taxon>Coreoidea</taxon>
        <taxon>Alydidae</taxon>
        <taxon>Riptortus</taxon>
    </lineage>
</organism>
<sequence length="278" mass="30479">MFRNQYDSDVTVWSPQGRLHQVEYAMEAVKLGAATVGVKNKQYAVLVALKRASSELSAHQKKIIPLDSHIGMSISGLTADARILSRQMRSECLSYTYTFGTEIPVIRLMNKISNMMQSSTQRYDRRPYGVGLLVAGYDGDGPHIFQICPSANMYECRSMAIGARSQSARTYLEKHLTEIGDSPTLTELMKHALRALRDSSPNDTELSSKNVAIAVVGKDTILKELSETETQNYLDMILSEERRGGDASGGSGEDPPPPPPSDPPSQPDPTPAVAMETQ</sequence>
<comment type="subcellular location">
    <subcellularLocation>
        <location evidence="6">Cytoplasm</location>
    </subcellularLocation>
    <subcellularLocation>
        <location evidence="6">Nucleus</location>
    </subcellularLocation>
</comment>
<dbReference type="EMBL" id="AK417812">
    <property type="protein sequence ID" value="BAN21027.1"/>
    <property type="molecule type" value="mRNA"/>
</dbReference>
<dbReference type="GO" id="GO:0019773">
    <property type="term" value="C:proteasome core complex, alpha-subunit complex"/>
    <property type="evidence" value="ECO:0007669"/>
    <property type="project" value="UniProtKB-UniRule"/>
</dbReference>
<protein>
    <recommendedName>
        <fullName evidence="6">Proteasome subunit alpha type</fullName>
    </recommendedName>
</protein>
<keyword evidence="4 6" id="KW-0539">Nucleus</keyword>
<dbReference type="AlphaFoldDB" id="R4WSW9"/>
<evidence type="ECO:0000256" key="5">
    <source>
        <dbReference type="PROSITE-ProRule" id="PRU00808"/>
    </source>
</evidence>
<evidence type="ECO:0000256" key="3">
    <source>
        <dbReference type="ARBA" id="ARBA00022942"/>
    </source>
</evidence>
<dbReference type="GO" id="GO:0005634">
    <property type="term" value="C:nucleus"/>
    <property type="evidence" value="ECO:0007669"/>
    <property type="project" value="UniProtKB-SubCell"/>
</dbReference>
<feature type="region of interest" description="Disordered" evidence="7">
    <location>
        <begin position="238"/>
        <end position="278"/>
    </location>
</feature>
<dbReference type="CDD" id="cd03749">
    <property type="entry name" value="proteasome_alpha_type_1"/>
    <property type="match status" value="1"/>
</dbReference>
<evidence type="ECO:0000256" key="1">
    <source>
        <dbReference type="ARBA" id="ARBA00002000"/>
    </source>
</evidence>
<dbReference type="InterPro" id="IPR050115">
    <property type="entry name" value="Proteasome_alpha"/>
</dbReference>
<comment type="function">
    <text evidence="1">The proteasome is a multicatalytic proteinase complex which is characterized by its ability to cleave peptides with Arg, Phe, Tyr, Leu, and Glu adjacent to the leaving group at neutral or slightly basic pH. The proteasome has an ATP-dependent proteolytic activity.</text>
</comment>
<dbReference type="SUPFAM" id="SSF56235">
    <property type="entry name" value="N-terminal nucleophile aminohydrolases (Ntn hydrolases)"/>
    <property type="match status" value="1"/>
</dbReference>
<dbReference type="Gene3D" id="3.60.20.10">
    <property type="entry name" value="Glutamine Phosphoribosylpyrophosphate, subunit 1, domain 1"/>
    <property type="match status" value="1"/>
</dbReference>
<dbReference type="SMART" id="SM00948">
    <property type="entry name" value="Proteasome_A_N"/>
    <property type="match status" value="1"/>
</dbReference>
<feature type="domain" description="Proteasome alpha-type subunits" evidence="8">
    <location>
        <begin position="6"/>
        <end position="28"/>
    </location>
</feature>
<dbReference type="PROSITE" id="PS00388">
    <property type="entry name" value="PROTEASOME_ALPHA_1"/>
    <property type="match status" value="1"/>
</dbReference>
<dbReference type="PROSITE" id="PS51475">
    <property type="entry name" value="PROTEASOME_ALPHA_2"/>
    <property type="match status" value="1"/>
</dbReference>
<feature type="compositionally biased region" description="Pro residues" evidence="7">
    <location>
        <begin position="254"/>
        <end position="270"/>
    </location>
</feature>
<name>R4WSW9_RIPPE</name>
<evidence type="ECO:0000256" key="2">
    <source>
        <dbReference type="ARBA" id="ARBA00022490"/>
    </source>
</evidence>